<feature type="transmembrane region" description="Helical" evidence="1">
    <location>
        <begin position="6"/>
        <end position="26"/>
    </location>
</feature>
<evidence type="ECO:0000313" key="3">
    <source>
        <dbReference type="Proteomes" id="UP000594638"/>
    </source>
</evidence>
<dbReference type="EMBL" id="CACTIH010002079">
    <property type="protein sequence ID" value="CAA2973024.1"/>
    <property type="molecule type" value="Genomic_DNA"/>
</dbReference>
<evidence type="ECO:0000256" key="1">
    <source>
        <dbReference type="SAM" id="Phobius"/>
    </source>
</evidence>
<dbReference type="Gramene" id="OE9A020384T1">
    <property type="protein sequence ID" value="OE9A020384C1"/>
    <property type="gene ID" value="OE9A020384"/>
</dbReference>
<proteinExistence type="predicted"/>
<protein>
    <submittedName>
        <fullName evidence="2">Uncharacterized protein</fullName>
    </submittedName>
</protein>
<dbReference type="Proteomes" id="UP000594638">
    <property type="component" value="Unassembled WGS sequence"/>
</dbReference>
<comment type="caution">
    <text evidence="2">The sequence shown here is derived from an EMBL/GenBank/DDBJ whole genome shotgun (WGS) entry which is preliminary data.</text>
</comment>
<dbReference type="AlphaFoldDB" id="A0A8S0R2K4"/>
<organism evidence="2 3">
    <name type="scientific">Olea europaea subsp. europaea</name>
    <dbReference type="NCBI Taxonomy" id="158383"/>
    <lineage>
        <taxon>Eukaryota</taxon>
        <taxon>Viridiplantae</taxon>
        <taxon>Streptophyta</taxon>
        <taxon>Embryophyta</taxon>
        <taxon>Tracheophyta</taxon>
        <taxon>Spermatophyta</taxon>
        <taxon>Magnoliopsida</taxon>
        <taxon>eudicotyledons</taxon>
        <taxon>Gunneridae</taxon>
        <taxon>Pentapetalae</taxon>
        <taxon>asterids</taxon>
        <taxon>lamiids</taxon>
        <taxon>Lamiales</taxon>
        <taxon>Oleaceae</taxon>
        <taxon>Oleeae</taxon>
        <taxon>Olea</taxon>
    </lineage>
</organism>
<keyword evidence="1" id="KW-0812">Transmembrane</keyword>
<keyword evidence="1" id="KW-1133">Transmembrane helix</keyword>
<name>A0A8S0R2K4_OLEEU</name>
<reference evidence="2 3" key="1">
    <citation type="submission" date="2019-12" db="EMBL/GenBank/DDBJ databases">
        <authorList>
            <person name="Alioto T."/>
            <person name="Alioto T."/>
            <person name="Gomez Garrido J."/>
        </authorList>
    </citation>
    <scope>NUCLEOTIDE SEQUENCE [LARGE SCALE GENOMIC DNA]</scope>
</reference>
<keyword evidence="1" id="KW-0472">Membrane</keyword>
<sequence length="83" mass="9426">MIAIYYIAATIFVVVVVIWATAVRSAKSTAALTMKEWLYPPICRAPTRFTDGSHLENGIETVSRQWCSPTMTIEEEFIKSREK</sequence>
<accession>A0A8S0R2K4</accession>
<gene>
    <name evidence="2" type="ORF">OLEA9_A020384</name>
</gene>
<keyword evidence="3" id="KW-1185">Reference proteome</keyword>
<evidence type="ECO:0000313" key="2">
    <source>
        <dbReference type="EMBL" id="CAA2973024.1"/>
    </source>
</evidence>